<evidence type="ECO:0000313" key="6">
    <source>
        <dbReference type="EMBL" id="MDN3575259.1"/>
    </source>
</evidence>
<name>A0ABT8AZ38_9NEIS</name>
<keyword evidence="3 6" id="KW-0378">Hydrolase</keyword>
<evidence type="ECO:0000259" key="5">
    <source>
        <dbReference type="SMART" id="SM00226"/>
    </source>
</evidence>
<organism evidence="6 7">
    <name type="scientific">Chitinimonas viridis</name>
    <dbReference type="NCBI Taxonomy" id="664880"/>
    <lineage>
        <taxon>Bacteria</taxon>
        <taxon>Pseudomonadati</taxon>
        <taxon>Pseudomonadota</taxon>
        <taxon>Betaproteobacteria</taxon>
        <taxon>Neisseriales</taxon>
        <taxon>Chitinibacteraceae</taxon>
        <taxon>Chitinimonas</taxon>
    </lineage>
</organism>
<gene>
    <name evidence="6" type="ORF">QWZ03_00530</name>
</gene>
<dbReference type="SUPFAM" id="SSF52788">
    <property type="entry name" value="Phosphotyrosine protein phosphatases I"/>
    <property type="match status" value="1"/>
</dbReference>
<dbReference type="GO" id="GO:0004725">
    <property type="term" value="F:protein tyrosine phosphatase activity"/>
    <property type="evidence" value="ECO:0007669"/>
    <property type="project" value="UniProtKB-EC"/>
</dbReference>
<comment type="similarity">
    <text evidence="1">Belongs to the low molecular weight phosphotyrosine protein phosphatase family.</text>
</comment>
<dbReference type="RefSeq" id="WP_290330939.1">
    <property type="nucleotide sequence ID" value="NZ_JAUFPU010000001.1"/>
</dbReference>
<dbReference type="PANTHER" id="PTHR11717:SF7">
    <property type="entry name" value="LOW MOLECULAR WEIGHT PHOSPHOTYROSINE PROTEIN PHOSPHATASE"/>
    <property type="match status" value="1"/>
</dbReference>
<dbReference type="SMART" id="SM00226">
    <property type="entry name" value="LMWPc"/>
    <property type="match status" value="1"/>
</dbReference>
<evidence type="ECO:0000256" key="3">
    <source>
        <dbReference type="ARBA" id="ARBA00022801"/>
    </source>
</evidence>
<proteinExistence type="inferred from homology"/>
<evidence type="ECO:0000313" key="7">
    <source>
        <dbReference type="Proteomes" id="UP001180081"/>
    </source>
</evidence>
<dbReference type="PRINTS" id="PR00719">
    <property type="entry name" value="LMWPTPASE"/>
</dbReference>
<evidence type="ECO:0000256" key="1">
    <source>
        <dbReference type="ARBA" id="ARBA00011063"/>
    </source>
</evidence>
<comment type="caution">
    <text evidence="6">The sequence shown here is derived from an EMBL/GenBank/DDBJ whole genome shotgun (WGS) entry which is preliminary data.</text>
</comment>
<dbReference type="CDD" id="cd16343">
    <property type="entry name" value="LMWPTP"/>
    <property type="match status" value="1"/>
</dbReference>
<evidence type="ECO:0000256" key="2">
    <source>
        <dbReference type="ARBA" id="ARBA00013064"/>
    </source>
</evidence>
<accession>A0ABT8AZ38</accession>
<dbReference type="PANTHER" id="PTHR11717">
    <property type="entry name" value="LOW MOLECULAR WEIGHT PROTEIN TYROSINE PHOSPHATASE"/>
    <property type="match status" value="1"/>
</dbReference>
<keyword evidence="4" id="KW-0904">Protein phosphatase</keyword>
<sequence>MNKNSKIGSVLMVCMGNICRSPTAEGVFRSRSEAAGLGLLIDSAGTHAYHVGEQPDRRSQQHALRRGYDLSGQRARQVVAADFERFDLVLAMDGDNLANLHALCPAPLRHKVQLFLSYGTLDRDGEVPDPYYGGDAGFERVLDLIEDASEGLIAVIARQH</sequence>
<dbReference type="InterPro" id="IPR036196">
    <property type="entry name" value="Ptyr_pPase_sf"/>
</dbReference>
<dbReference type="Proteomes" id="UP001180081">
    <property type="component" value="Unassembled WGS sequence"/>
</dbReference>
<dbReference type="InterPro" id="IPR017867">
    <property type="entry name" value="Tyr_phospatase_low_mol_wt"/>
</dbReference>
<dbReference type="Gene3D" id="3.40.50.2300">
    <property type="match status" value="1"/>
</dbReference>
<dbReference type="Pfam" id="PF01451">
    <property type="entry name" value="LMWPc"/>
    <property type="match status" value="1"/>
</dbReference>
<evidence type="ECO:0000256" key="4">
    <source>
        <dbReference type="ARBA" id="ARBA00022912"/>
    </source>
</evidence>
<protein>
    <recommendedName>
        <fullName evidence="2">protein-tyrosine-phosphatase</fullName>
        <ecNumber evidence="2">3.1.3.48</ecNumber>
    </recommendedName>
</protein>
<dbReference type="InterPro" id="IPR023485">
    <property type="entry name" value="Ptyr_pPase"/>
</dbReference>
<reference evidence="6" key="1">
    <citation type="journal article" date="2014" name="Int. J. Syst. Evol. Microbiol.">
        <title>Complete genome of a new Firmicutes species belonging to the dominant human colonic microbiota ('Ruminococcus bicirculans') reveals two chromosomes and a selective capacity to utilize plant glucans.</title>
        <authorList>
            <consortium name="NISC Comparative Sequencing Program"/>
            <person name="Wegmann U."/>
            <person name="Louis P."/>
            <person name="Goesmann A."/>
            <person name="Henrissat B."/>
            <person name="Duncan S.H."/>
            <person name="Flint H.J."/>
        </authorList>
    </citation>
    <scope>NUCLEOTIDE SEQUENCE</scope>
    <source>
        <strain evidence="6">CECT 7703</strain>
    </source>
</reference>
<dbReference type="EC" id="3.1.3.48" evidence="2"/>
<feature type="domain" description="Phosphotyrosine protein phosphatase I" evidence="5">
    <location>
        <begin position="8"/>
        <end position="155"/>
    </location>
</feature>
<keyword evidence="7" id="KW-1185">Reference proteome</keyword>
<reference evidence="6" key="2">
    <citation type="submission" date="2023-06" db="EMBL/GenBank/DDBJ databases">
        <authorList>
            <person name="Lucena T."/>
            <person name="Sun Q."/>
        </authorList>
    </citation>
    <scope>NUCLEOTIDE SEQUENCE</scope>
    <source>
        <strain evidence="6">CECT 7703</strain>
    </source>
</reference>
<dbReference type="InterPro" id="IPR050438">
    <property type="entry name" value="LMW_PTPase"/>
</dbReference>
<dbReference type="EMBL" id="JAUFPU010000001">
    <property type="protein sequence ID" value="MDN3575259.1"/>
    <property type="molecule type" value="Genomic_DNA"/>
</dbReference>